<sequence length="58" mass="6226" precursor="true">MKKASFALLLIFVALPLSMTTGCTSDEPVVIEAPEMTPDEDAAYEKASMSSVDDESQN</sequence>
<feature type="signal peptide" evidence="2">
    <location>
        <begin position="1"/>
        <end position="19"/>
    </location>
</feature>
<evidence type="ECO:0000313" key="4">
    <source>
        <dbReference type="Proteomes" id="UP000317977"/>
    </source>
</evidence>
<feature type="region of interest" description="Disordered" evidence="1">
    <location>
        <begin position="33"/>
        <end position="58"/>
    </location>
</feature>
<protein>
    <recommendedName>
        <fullName evidence="5">Secreted protein</fullName>
    </recommendedName>
</protein>
<organism evidence="3 4">
    <name type="scientific">Rubripirellula reticaptiva</name>
    <dbReference type="NCBI Taxonomy" id="2528013"/>
    <lineage>
        <taxon>Bacteria</taxon>
        <taxon>Pseudomonadati</taxon>
        <taxon>Planctomycetota</taxon>
        <taxon>Planctomycetia</taxon>
        <taxon>Pirellulales</taxon>
        <taxon>Pirellulaceae</taxon>
        <taxon>Rubripirellula</taxon>
    </lineage>
</organism>
<evidence type="ECO:0000313" key="3">
    <source>
        <dbReference type="EMBL" id="TWU58217.1"/>
    </source>
</evidence>
<proteinExistence type="predicted"/>
<dbReference type="Proteomes" id="UP000317977">
    <property type="component" value="Unassembled WGS sequence"/>
</dbReference>
<accession>A0A5C6FC71</accession>
<keyword evidence="4" id="KW-1185">Reference proteome</keyword>
<dbReference type="PROSITE" id="PS51257">
    <property type="entry name" value="PROKAR_LIPOPROTEIN"/>
    <property type="match status" value="1"/>
</dbReference>
<comment type="caution">
    <text evidence="3">The sequence shown here is derived from an EMBL/GenBank/DDBJ whole genome shotgun (WGS) entry which is preliminary data.</text>
</comment>
<evidence type="ECO:0000256" key="2">
    <source>
        <dbReference type="SAM" id="SignalP"/>
    </source>
</evidence>
<name>A0A5C6FC71_9BACT</name>
<gene>
    <name evidence="3" type="ORF">Poly59_11270</name>
</gene>
<feature type="chain" id="PRO_5023077240" description="Secreted protein" evidence="2">
    <location>
        <begin position="20"/>
        <end position="58"/>
    </location>
</feature>
<reference evidence="3 4" key="1">
    <citation type="submission" date="2019-02" db="EMBL/GenBank/DDBJ databases">
        <title>Deep-cultivation of Planctomycetes and their phenomic and genomic characterization uncovers novel biology.</title>
        <authorList>
            <person name="Wiegand S."/>
            <person name="Jogler M."/>
            <person name="Boedeker C."/>
            <person name="Pinto D."/>
            <person name="Vollmers J."/>
            <person name="Rivas-Marin E."/>
            <person name="Kohn T."/>
            <person name="Peeters S.H."/>
            <person name="Heuer A."/>
            <person name="Rast P."/>
            <person name="Oberbeckmann S."/>
            <person name="Bunk B."/>
            <person name="Jeske O."/>
            <person name="Meyerdierks A."/>
            <person name="Storesund J.E."/>
            <person name="Kallscheuer N."/>
            <person name="Luecker S."/>
            <person name="Lage O.M."/>
            <person name="Pohl T."/>
            <person name="Merkel B.J."/>
            <person name="Hornburger P."/>
            <person name="Mueller R.-W."/>
            <person name="Bruemmer F."/>
            <person name="Labrenz M."/>
            <person name="Spormann A.M."/>
            <person name="Op Den Camp H."/>
            <person name="Overmann J."/>
            <person name="Amann R."/>
            <person name="Jetten M.S.M."/>
            <person name="Mascher T."/>
            <person name="Medema M.H."/>
            <person name="Devos D.P."/>
            <person name="Kaster A.-K."/>
            <person name="Ovreas L."/>
            <person name="Rohde M."/>
            <person name="Galperin M.Y."/>
            <person name="Jogler C."/>
        </authorList>
    </citation>
    <scope>NUCLEOTIDE SEQUENCE [LARGE SCALE GENOMIC DNA]</scope>
    <source>
        <strain evidence="3 4">Poly59</strain>
    </source>
</reference>
<dbReference type="RefSeq" id="WP_186776031.1">
    <property type="nucleotide sequence ID" value="NZ_SJPX01000001.1"/>
</dbReference>
<evidence type="ECO:0000256" key="1">
    <source>
        <dbReference type="SAM" id="MobiDB-lite"/>
    </source>
</evidence>
<dbReference type="AlphaFoldDB" id="A0A5C6FC71"/>
<dbReference type="EMBL" id="SJPX01000001">
    <property type="protein sequence ID" value="TWU58217.1"/>
    <property type="molecule type" value="Genomic_DNA"/>
</dbReference>
<evidence type="ECO:0008006" key="5">
    <source>
        <dbReference type="Google" id="ProtNLM"/>
    </source>
</evidence>
<keyword evidence="2" id="KW-0732">Signal</keyword>